<name>A0ABU5N5K6_9MICO</name>
<feature type="domain" description="CAAX prenyl protease 2/Lysostaphin resistance protein A-like" evidence="3">
    <location>
        <begin position="158"/>
        <end position="259"/>
    </location>
</feature>
<dbReference type="InterPro" id="IPR003675">
    <property type="entry name" value="Rce1/LyrA-like_dom"/>
</dbReference>
<comment type="caution">
    <text evidence="4">The sequence shown here is derived from an EMBL/GenBank/DDBJ whole genome shotgun (WGS) entry which is preliminary data.</text>
</comment>
<feature type="transmembrane region" description="Helical" evidence="2">
    <location>
        <begin position="56"/>
        <end position="78"/>
    </location>
</feature>
<keyword evidence="2" id="KW-1133">Transmembrane helix</keyword>
<dbReference type="Pfam" id="PF02517">
    <property type="entry name" value="Rce1-like"/>
    <property type="match status" value="1"/>
</dbReference>
<dbReference type="EC" id="3.4.-.-" evidence="4"/>
<feature type="transmembrane region" description="Helical" evidence="2">
    <location>
        <begin position="84"/>
        <end position="103"/>
    </location>
</feature>
<evidence type="ECO:0000259" key="3">
    <source>
        <dbReference type="Pfam" id="PF02517"/>
    </source>
</evidence>
<evidence type="ECO:0000256" key="2">
    <source>
        <dbReference type="SAM" id="Phobius"/>
    </source>
</evidence>
<keyword evidence="2" id="KW-0812">Transmembrane</keyword>
<reference evidence="4 5" key="1">
    <citation type="submission" date="2023-10" db="EMBL/GenBank/DDBJ databases">
        <title>Microbacterium xanthum sp. nov., isolated from seaweed.</title>
        <authorList>
            <person name="Lee S.D."/>
        </authorList>
    </citation>
    <scope>NUCLEOTIDE SEQUENCE [LARGE SCALE GENOMIC DNA]</scope>
    <source>
        <strain evidence="4 5">KCTC 19124</strain>
    </source>
</reference>
<evidence type="ECO:0000256" key="1">
    <source>
        <dbReference type="SAM" id="MobiDB-lite"/>
    </source>
</evidence>
<evidence type="ECO:0000313" key="5">
    <source>
        <dbReference type="Proteomes" id="UP001291912"/>
    </source>
</evidence>
<gene>
    <name evidence="4" type="ORF">R2Q92_05785</name>
</gene>
<protein>
    <submittedName>
        <fullName evidence="4">CPBP family glutamic-type intramembrane protease</fullName>
        <ecNumber evidence="4">3.4.-.-</ecNumber>
    </submittedName>
</protein>
<feature type="region of interest" description="Disordered" evidence="1">
    <location>
        <begin position="1"/>
        <end position="33"/>
    </location>
</feature>
<keyword evidence="4" id="KW-0378">Hydrolase</keyword>
<evidence type="ECO:0000313" key="4">
    <source>
        <dbReference type="EMBL" id="MDZ8161342.1"/>
    </source>
</evidence>
<organism evidence="4 5">
    <name type="scientific">Microbacterium aquimaris</name>
    <dbReference type="NCBI Taxonomy" id="459816"/>
    <lineage>
        <taxon>Bacteria</taxon>
        <taxon>Bacillati</taxon>
        <taxon>Actinomycetota</taxon>
        <taxon>Actinomycetes</taxon>
        <taxon>Micrococcales</taxon>
        <taxon>Microbacteriaceae</taxon>
        <taxon>Microbacterium</taxon>
    </lineage>
</organism>
<feature type="transmembrane region" description="Helical" evidence="2">
    <location>
        <begin position="250"/>
        <end position="270"/>
    </location>
</feature>
<keyword evidence="5" id="KW-1185">Reference proteome</keyword>
<feature type="compositionally biased region" description="Low complexity" evidence="1">
    <location>
        <begin position="1"/>
        <end position="12"/>
    </location>
</feature>
<feature type="transmembrane region" description="Helical" evidence="2">
    <location>
        <begin position="226"/>
        <end position="243"/>
    </location>
</feature>
<sequence length="271" mass="28419">MSAHSSDAAASSTEFLESIPAPEGASARRDRSRRRARRTDWRLGGRSVRRWREWTLAAALAGLGVGVLGATAVTVLWPSAAAPAVASGVLWLGMLAPVVFAFTRSRPIGLMRLRPVDLLFGVTLGAMLRMVQGWLESAGGASAFPQFTRIGGQLPDGWLFTDVLAPVLVAPTVEELFFRGVILVALYTVLRRPCGAVIAGVAAVLFSSGLFVLVHGLVGDLAVDQVVSIGVLGLVCGALVILTGRIWGAVLTHITFNAVWVALAAVGTALS</sequence>
<keyword evidence="4" id="KW-0645">Protease</keyword>
<dbReference type="RefSeq" id="WP_322597542.1">
    <property type="nucleotide sequence ID" value="NZ_BAAAPT010000001.1"/>
</dbReference>
<keyword evidence="2" id="KW-0472">Membrane</keyword>
<proteinExistence type="predicted"/>
<feature type="transmembrane region" description="Helical" evidence="2">
    <location>
        <begin position="194"/>
        <end position="214"/>
    </location>
</feature>
<dbReference type="GO" id="GO:0006508">
    <property type="term" value="P:proteolysis"/>
    <property type="evidence" value="ECO:0007669"/>
    <property type="project" value="UniProtKB-KW"/>
</dbReference>
<dbReference type="GO" id="GO:0008233">
    <property type="term" value="F:peptidase activity"/>
    <property type="evidence" value="ECO:0007669"/>
    <property type="project" value="UniProtKB-KW"/>
</dbReference>
<dbReference type="Proteomes" id="UP001291912">
    <property type="component" value="Unassembled WGS sequence"/>
</dbReference>
<dbReference type="EMBL" id="JAWJYN010000001">
    <property type="protein sequence ID" value="MDZ8161342.1"/>
    <property type="molecule type" value="Genomic_DNA"/>
</dbReference>
<accession>A0ABU5N5K6</accession>